<sequence length="118" mass="13999">MKTDIVGTLAEEYAHDYLRACDFDVLRRNWFQGKDEIDIIARDLDTNALIFVEVKALQSKRDPLDNFSPHKEHCLSRAIEGYLDRNKLWDDEFRVDVITMNLDRDMCVYDINHYEDVI</sequence>
<dbReference type="InterPro" id="IPR011335">
    <property type="entry name" value="Restrct_endonuc-II-like"/>
</dbReference>
<dbReference type="GO" id="GO:0003676">
    <property type="term" value="F:nucleic acid binding"/>
    <property type="evidence" value="ECO:0007669"/>
    <property type="project" value="InterPro"/>
</dbReference>
<name>A0A1F4XJI3_9BACT</name>
<evidence type="ECO:0000313" key="2">
    <source>
        <dbReference type="EMBL" id="OGC81760.1"/>
    </source>
</evidence>
<comment type="similarity">
    <text evidence="1">Belongs to the UPF0102 family.</text>
</comment>
<reference evidence="2 3" key="1">
    <citation type="journal article" date="2016" name="Nat. Commun.">
        <title>Thousands of microbial genomes shed light on interconnected biogeochemical processes in an aquifer system.</title>
        <authorList>
            <person name="Anantharaman K."/>
            <person name="Brown C.T."/>
            <person name="Hug L.A."/>
            <person name="Sharon I."/>
            <person name="Castelle C.J."/>
            <person name="Probst A.J."/>
            <person name="Thomas B.C."/>
            <person name="Singh A."/>
            <person name="Wilkins M.J."/>
            <person name="Karaoz U."/>
            <person name="Brodie E.L."/>
            <person name="Williams K.H."/>
            <person name="Hubbard S.S."/>
            <person name="Banfield J.F."/>
        </authorList>
    </citation>
    <scope>NUCLEOTIDE SEQUENCE [LARGE SCALE GENOMIC DNA]</scope>
</reference>
<gene>
    <name evidence="2" type="ORF">A2V81_04600</name>
</gene>
<evidence type="ECO:0000256" key="1">
    <source>
        <dbReference type="ARBA" id="ARBA00006738"/>
    </source>
</evidence>
<dbReference type="Pfam" id="PF02021">
    <property type="entry name" value="UPF0102"/>
    <property type="match status" value="1"/>
</dbReference>
<dbReference type="PANTHER" id="PTHR34039:SF1">
    <property type="entry name" value="UPF0102 PROTEIN YRAN"/>
    <property type="match status" value="1"/>
</dbReference>
<dbReference type="STRING" id="1817814.A2V81_04600"/>
<accession>A0A1F4XJI3</accession>
<dbReference type="InterPro" id="IPR011856">
    <property type="entry name" value="tRNA_endonuc-like_dom_sf"/>
</dbReference>
<evidence type="ECO:0000313" key="3">
    <source>
        <dbReference type="Proteomes" id="UP000177614"/>
    </source>
</evidence>
<dbReference type="Gene3D" id="3.40.1350.10">
    <property type="match status" value="1"/>
</dbReference>
<protein>
    <submittedName>
        <fullName evidence="2">Uncharacterized protein</fullName>
    </submittedName>
</protein>
<dbReference type="InterPro" id="IPR003509">
    <property type="entry name" value="UPF0102_YraN-like"/>
</dbReference>
<dbReference type="EMBL" id="MEWR01000020">
    <property type="protein sequence ID" value="OGC81760.1"/>
    <property type="molecule type" value="Genomic_DNA"/>
</dbReference>
<dbReference type="AlphaFoldDB" id="A0A1F4XJI3"/>
<dbReference type="SUPFAM" id="SSF52980">
    <property type="entry name" value="Restriction endonuclease-like"/>
    <property type="match status" value="1"/>
</dbReference>
<organism evidence="2 3">
    <name type="scientific">Candidatus Abawacabacteria bacterium RBG_16_42_10</name>
    <dbReference type="NCBI Taxonomy" id="1817814"/>
    <lineage>
        <taxon>Bacteria</taxon>
        <taxon>Candidatus Abawacaibacteriota</taxon>
    </lineage>
</organism>
<dbReference type="Proteomes" id="UP000177614">
    <property type="component" value="Unassembled WGS sequence"/>
</dbReference>
<proteinExistence type="inferred from homology"/>
<dbReference type="PANTHER" id="PTHR34039">
    <property type="entry name" value="UPF0102 PROTEIN YRAN"/>
    <property type="match status" value="1"/>
</dbReference>
<comment type="caution">
    <text evidence="2">The sequence shown here is derived from an EMBL/GenBank/DDBJ whole genome shotgun (WGS) entry which is preliminary data.</text>
</comment>